<organism evidence="2 3">
    <name type="scientific">Streptomyces mirabilis</name>
    <dbReference type="NCBI Taxonomy" id="68239"/>
    <lineage>
        <taxon>Bacteria</taxon>
        <taxon>Bacillati</taxon>
        <taxon>Actinomycetota</taxon>
        <taxon>Actinomycetes</taxon>
        <taxon>Kitasatosporales</taxon>
        <taxon>Streptomycetaceae</taxon>
        <taxon>Streptomyces</taxon>
    </lineage>
</organism>
<dbReference type="PROSITE" id="PS51819">
    <property type="entry name" value="VOC"/>
    <property type="match status" value="1"/>
</dbReference>
<evidence type="ECO:0000313" key="3">
    <source>
        <dbReference type="Proteomes" id="UP001257627"/>
    </source>
</evidence>
<proteinExistence type="predicted"/>
<protein>
    <submittedName>
        <fullName evidence="2">VOC family protein</fullName>
    </submittedName>
</protein>
<dbReference type="Pfam" id="PF00903">
    <property type="entry name" value="Glyoxalase"/>
    <property type="match status" value="1"/>
</dbReference>
<dbReference type="RefSeq" id="WP_266944451.1">
    <property type="nucleotide sequence ID" value="NZ_JAPEMK010000002.1"/>
</dbReference>
<evidence type="ECO:0000313" key="2">
    <source>
        <dbReference type="EMBL" id="MDU9001473.1"/>
    </source>
</evidence>
<name>A0ABU3V5N0_9ACTN</name>
<dbReference type="InterPro" id="IPR004360">
    <property type="entry name" value="Glyas_Fos-R_dOase_dom"/>
</dbReference>
<gene>
    <name evidence="2" type="ORF">PU648_56495</name>
</gene>
<feature type="domain" description="VOC" evidence="1">
    <location>
        <begin position="9"/>
        <end position="131"/>
    </location>
</feature>
<dbReference type="InterPro" id="IPR037523">
    <property type="entry name" value="VOC_core"/>
</dbReference>
<geneLocation type="plasmid" evidence="2">
    <name>unnamed1</name>
</geneLocation>
<dbReference type="Gene3D" id="3.10.180.10">
    <property type="entry name" value="2,3-Dihydroxybiphenyl 1,2-Dioxygenase, domain 1"/>
    <property type="match status" value="1"/>
</dbReference>
<evidence type="ECO:0000259" key="1">
    <source>
        <dbReference type="PROSITE" id="PS51819"/>
    </source>
</evidence>
<sequence length="158" mass="17175">MSIRPVVRGLHHIKIPVSDLERSIAWYRSVLGARRLAEFDHVTQEGELFAVILDVPGVDVPVELRVDPATAGRLAGFDPLTFTVTGRAELDGWIGHLDALGVPHSPVIVALVGHLLVVPDPDGVRLRFYTDEPHGLGAEHVDFSSPWLRPDTAPSSDA</sequence>
<dbReference type="InterPro" id="IPR029068">
    <property type="entry name" value="Glyas_Bleomycin-R_OHBP_Dase"/>
</dbReference>
<keyword evidence="3" id="KW-1185">Reference proteome</keyword>
<dbReference type="SUPFAM" id="SSF54593">
    <property type="entry name" value="Glyoxalase/Bleomycin resistance protein/Dihydroxybiphenyl dioxygenase"/>
    <property type="match status" value="1"/>
</dbReference>
<reference evidence="2 3" key="1">
    <citation type="submission" date="2023-02" db="EMBL/GenBank/DDBJ databases">
        <authorList>
            <person name="Maleckis M."/>
        </authorList>
    </citation>
    <scope>NUCLEOTIDE SEQUENCE [LARGE SCALE GENOMIC DNA]</scope>
    <source>
        <strain evidence="2 3">P8-A2</strain>
        <plasmid evidence="2">unnamed1</plasmid>
    </source>
</reference>
<dbReference type="Proteomes" id="UP001257627">
    <property type="component" value="Unassembled WGS sequence"/>
</dbReference>
<dbReference type="EMBL" id="JARAKF010000003">
    <property type="protein sequence ID" value="MDU9001473.1"/>
    <property type="molecule type" value="Genomic_DNA"/>
</dbReference>
<keyword evidence="2" id="KW-0614">Plasmid</keyword>
<comment type="caution">
    <text evidence="2">The sequence shown here is derived from an EMBL/GenBank/DDBJ whole genome shotgun (WGS) entry which is preliminary data.</text>
</comment>
<accession>A0ABU3V5N0</accession>